<organism evidence="2 3">
    <name type="scientific">Mycena rosella</name>
    <name type="common">Pink bonnet</name>
    <name type="synonym">Agaricus rosellus</name>
    <dbReference type="NCBI Taxonomy" id="1033263"/>
    <lineage>
        <taxon>Eukaryota</taxon>
        <taxon>Fungi</taxon>
        <taxon>Dikarya</taxon>
        <taxon>Basidiomycota</taxon>
        <taxon>Agaricomycotina</taxon>
        <taxon>Agaricomycetes</taxon>
        <taxon>Agaricomycetidae</taxon>
        <taxon>Agaricales</taxon>
        <taxon>Marasmiineae</taxon>
        <taxon>Mycenaceae</taxon>
        <taxon>Mycena</taxon>
    </lineage>
</organism>
<feature type="compositionally biased region" description="Acidic residues" evidence="1">
    <location>
        <begin position="142"/>
        <end position="151"/>
    </location>
</feature>
<gene>
    <name evidence="2" type="ORF">B0H17DRAFT_1195669</name>
</gene>
<name>A0AAD7GLW4_MYCRO</name>
<dbReference type="Proteomes" id="UP001221757">
    <property type="component" value="Unassembled WGS sequence"/>
</dbReference>
<feature type="compositionally biased region" description="Polar residues" evidence="1">
    <location>
        <begin position="123"/>
        <end position="134"/>
    </location>
</feature>
<feature type="compositionally biased region" description="Low complexity" evidence="1">
    <location>
        <begin position="52"/>
        <end position="67"/>
    </location>
</feature>
<feature type="compositionally biased region" description="Polar residues" evidence="1">
    <location>
        <begin position="293"/>
        <end position="303"/>
    </location>
</feature>
<reference evidence="2" key="1">
    <citation type="submission" date="2023-03" db="EMBL/GenBank/DDBJ databases">
        <title>Massive genome expansion in bonnet fungi (Mycena s.s.) driven by repeated elements and novel gene families across ecological guilds.</title>
        <authorList>
            <consortium name="Lawrence Berkeley National Laboratory"/>
            <person name="Harder C.B."/>
            <person name="Miyauchi S."/>
            <person name="Viragh M."/>
            <person name="Kuo A."/>
            <person name="Thoen E."/>
            <person name="Andreopoulos B."/>
            <person name="Lu D."/>
            <person name="Skrede I."/>
            <person name="Drula E."/>
            <person name="Henrissat B."/>
            <person name="Morin E."/>
            <person name="Kohler A."/>
            <person name="Barry K."/>
            <person name="LaButti K."/>
            <person name="Morin E."/>
            <person name="Salamov A."/>
            <person name="Lipzen A."/>
            <person name="Mereny Z."/>
            <person name="Hegedus B."/>
            <person name="Baldrian P."/>
            <person name="Stursova M."/>
            <person name="Weitz H."/>
            <person name="Taylor A."/>
            <person name="Grigoriev I.V."/>
            <person name="Nagy L.G."/>
            <person name="Martin F."/>
            <person name="Kauserud H."/>
        </authorList>
    </citation>
    <scope>NUCLEOTIDE SEQUENCE</scope>
    <source>
        <strain evidence="2">CBHHK067</strain>
    </source>
</reference>
<protein>
    <submittedName>
        <fullName evidence="2">Uncharacterized protein</fullName>
    </submittedName>
</protein>
<dbReference type="AlphaFoldDB" id="A0AAD7GLW4"/>
<feature type="region of interest" description="Disordered" evidence="1">
    <location>
        <begin position="240"/>
        <end position="344"/>
    </location>
</feature>
<feature type="compositionally biased region" description="Polar residues" evidence="1">
    <location>
        <begin position="175"/>
        <end position="184"/>
    </location>
</feature>
<feature type="compositionally biased region" description="Polar residues" evidence="1">
    <location>
        <begin position="314"/>
        <end position="325"/>
    </location>
</feature>
<proteinExistence type="predicted"/>
<evidence type="ECO:0000256" key="1">
    <source>
        <dbReference type="SAM" id="MobiDB-lite"/>
    </source>
</evidence>
<sequence length="752" mass="82836">MRFKTDFRVSNQVFSELSQLPNYPSFRRAISIEAPLTRTPDVDASNSRFLDPDASSSPQMNSSPSLSTRTASLTPPITSRRSLERIEESEHEEEGPAPAYMRSPNEEIDSPNFPDSSPVILASPSTSPRWTSNHRMVRMDSIEEDELEDDGCPPVSSSPGRSSDSFGADLFPPYESSSSPQTSDHGLDSPDAHKLEFEAAAATHVNDFSSKLHDLLVVASRRRELSIEIDNDLRSLCVTPDYPASSTPPSVDSPLSRAVKRSYSSLHEDSSHSNNSHKKSKPNSRASSFFARSKTSSDNTNLSRVPASLRKSLSLRSDASPSNKSRPAPDGVPTVPNTPCPTNVGRVIAENASHTIPSGVPIIAPPPGHVARLPLTKEACAKIRIVNFLAREGRARAADRLEGNAFGASVNGEEEGARESERLKWEHILGVGAELRLEVVEWILKVLPMKSLYFPPITTASKHVLGSSLKRYSSCASIDSSDGHEDDEVIDLMDQLLTSPETRFHAAYMFARYFYLVMGDGKERKKIKAMQQSLALANNNLPWDPSIPPDGWALVAWDCCLACLAISVKMHRDVLEPLNPVYSWEFEAIAPHKLTYEDLEIAQRDVLSAFTFSLGGTPQQLLDELWTALPSLQQLLSFRGGWNHAQNETWGLLFDAVCEPDVLKFPISLLTVGALVEALLAVLISRYEYDESLSAHAARRRSTKKRADSKKLQQKLMTKAEREIEGVVQDIQAVVGVSDGKLKASRSWLRAA</sequence>
<evidence type="ECO:0000313" key="3">
    <source>
        <dbReference type="Proteomes" id="UP001221757"/>
    </source>
</evidence>
<accession>A0AAD7GLW4</accession>
<feature type="compositionally biased region" description="Polar residues" evidence="1">
    <location>
        <begin position="68"/>
        <end position="77"/>
    </location>
</feature>
<comment type="caution">
    <text evidence="2">The sequence shown here is derived from an EMBL/GenBank/DDBJ whole genome shotgun (WGS) entry which is preliminary data.</text>
</comment>
<keyword evidence="3" id="KW-1185">Reference proteome</keyword>
<feature type="compositionally biased region" description="Low complexity" evidence="1">
    <location>
        <begin position="153"/>
        <end position="165"/>
    </location>
</feature>
<dbReference type="EMBL" id="JARKIE010000019">
    <property type="protein sequence ID" value="KAJ7700823.1"/>
    <property type="molecule type" value="Genomic_DNA"/>
</dbReference>
<evidence type="ECO:0000313" key="2">
    <source>
        <dbReference type="EMBL" id="KAJ7700823.1"/>
    </source>
</evidence>
<feature type="compositionally biased region" description="Low complexity" evidence="1">
    <location>
        <begin position="332"/>
        <end position="344"/>
    </location>
</feature>
<feature type="region of interest" description="Disordered" evidence="1">
    <location>
        <begin position="34"/>
        <end position="193"/>
    </location>
</feature>